<feature type="DNA-binding region" description="OmpR/PhoB-type" evidence="5">
    <location>
        <begin position="129"/>
        <end position="228"/>
    </location>
</feature>
<feature type="domain" description="Response regulatory" evidence="6">
    <location>
        <begin position="5"/>
        <end position="119"/>
    </location>
</feature>
<evidence type="ECO:0000256" key="5">
    <source>
        <dbReference type="PROSITE-ProRule" id="PRU01091"/>
    </source>
</evidence>
<dbReference type="InterPro" id="IPR039420">
    <property type="entry name" value="WalR-like"/>
</dbReference>
<dbReference type="GO" id="GO:0000156">
    <property type="term" value="F:phosphorelay response regulator activity"/>
    <property type="evidence" value="ECO:0007669"/>
    <property type="project" value="TreeGrafter"/>
</dbReference>
<sequence length="231" mass="26474">MSELSLLLVEDEANLGQTLRDYLRSKKFNVDLAATCAEARVKFAQMRPAIAILDIGLPDGDGISLAREFRKLSKECVLLFCTALNDPTLRVEGLELGAEDYVTKPFELKELTLRLDRILKSRQITLHNPDEYRYGKLVFWPKRFEIQDADGHISSLGQKECAILELLIEKKNEVVSRDEMIEKIWGENSFPTNRTIDNYIVKLRKWADSDTSQVQITSVRGIGYKLEWKGH</sequence>
<evidence type="ECO:0000313" key="9">
    <source>
        <dbReference type="Proteomes" id="UP001324634"/>
    </source>
</evidence>
<evidence type="ECO:0000313" key="8">
    <source>
        <dbReference type="EMBL" id="WPU64035.1"/>
    </source>
</evidence>
<dbReference type="SUPFAM" id="SSF52172">
    <property type="entry name" value="CheY-like"/>
    <property type="match status" value="1"/>
</dbReference>
<dbReference type="Gene3D" id="1.10.10.10">
    <property type="entry name" value="Winged helix-like DNA-binding domain superfamily/Winged helix DNA-binding domain"/>
    <property type="match status" value="1"/>
</dbReference>
<dbReference type="Pfam" id="PF00486">
    <property type="entry name" value="Trans_reg_C"/>
    <property type="match status" value="1"/>
</dbReference>
<dbReference type="AlphaFoldDB" id="A0AAX4HLG7"/>
<keyword evidence="2" id="KW-0902">Two-component regulatory system</keyword>
<dbReference type="GO" id="GO:0005829">
    <property type="term" value="C:cytosol"/>
    <property type="evidence" value="ECO:0007669"/>
    <property type="project" value="TreeGrafter"/>
</dbReference>
<dbReference type="EMBL" id="CP139487">
    <property type="protein sequence ID" value="WPU64035.1"/>
    <property type="molecule type" value="Genomic_DNA"/>
</dbReference>
<protein>
    <submittedName>
        <fullName evidence="8">Response regulator transcription factor</fullName>
    </submittedName>
</protein>
<dbReference type="GO" id="GO:0006355">
    <property type="term" value="P:regulation of DNA-templated transcription"/>
    <property type="evidence" value="ECO:0007669"/>
    <property type="project" value="InterPro"/>
</dbReference>
<evidence type="ECO:0000256" key="1">
    <source>
        <dbReference type="ARBA" id="ARBA00022553"/>
    </source>
</evidence>
<name>A0AAX4HLG7_9BACT</name>
<gene>
    <name evidence="8" type="ORF">SOO65_15165</name>
</gene>
<organism evidence="8 9">
    <name type="scientific">Peredibacter starrii</name>
    <dbReference type="NCBI Taxonomy" id="28202"/>
    <lineage>
        <taxon>Bacteria</taxon>
        <taxon>Pseudomonadati</taxon>
        <taxon>Bdellovibrionota</taxon>
        <taxon>Bacteriovoracia</taxon>
        <taxon>Bacteriovoracales</taxon>
        <taxon>Bacteriovoracaceae</taxon>
        <taxon>Peredibacter</taxon>
    </lineage>
</organism>
<dbReference type="SMART" id="SM00862">
    <property type="entry name" value="Trans_reg_C"/>
    <property type="match status" value="1"/>
</dbReference>
<proteinExistence type="predicted"/>
<dbReference type="PANTHER" id="PTHR48111:SF40">
    <property type="entry name" value="PHOSPHATE REGULON TRANSCRIPTIONAL REGULATORY PROTEIN PHOB"/>
    <property type="match status" value="1"/>
</dbReference>
<dbReference type="PROSITE" id="PS50110">
    <property type="entry name" value="RESPONSE_REGULATORY"/>
    <property type="match status" value="1"/>
</dbReference>
<accession>A0AAX4HLG7</accession>
<dbReference type="Proteomes" id="UP001324634">
    <property type="component" value="Chromosome"/>
</dbReference>
<evidence type="ECO:0000256" key="4">
    <source>
        <dbReference type="PROSITE-ProRule" id="PRU00169"/>
    </source>
</evidence>
<dbReference type="InterPro" id="IPR016032">
    <property type="entry name" value="Sig_transdc_resp-reg_C-effctor"/>
</dbReference>
<evidence type="ECO:0000259" key="7">
    <source>
        <dbReference type="PROSITE" id="PS51755"/>
    </source>
</evidence>
<dbReference type="GO" id="GO:0032993">
    <property type="term" value="C:protein-DNA complex"/>
    <property type="evidence" value="ECO:0007669"/>
    <property type="project" value="TreeGrafter"/>
</dbReference>
<dbReference type="Pfam" id="PF00072">
    <property type="entry name" value="Response_reg"/>
    <property type="match status" value="1"/>
</dbReference>
<dbReference type="InterPro" id="IPR036388">
    <property type="entry name" value="WH-like_DNA-bd_sf"/>
</dbReference>
<dbReference type="RefSeq" id="WP_321391976.1">
    <property type="nucleotide sequence ID" value="NZ_CP139487.1"/>
</dbReference>
<keyword evidence="9" id="KW-1185">Reference proteome</keyword>
<keyword evidence="1 4" id="KW-0597">Phosphoprotein</keyword>
<dbReference type="GO" id="GO:0000976">
    <property type="term" value="F:transcription cis-regulatory region binding"/>
    <property type="evidence" value="ECO:0007669"/>
    <property type="project" value="TreeGrafter"/>
</dbReference>
<dbReference type="PANTHER" id="PTHR48111">
    <property type="entry name" value="REGULATOR OF RPOS"/>
    <property type="match status" value="1"/>
</dbReference>
<evidence type="ECO:0000259" key="6">
    <source>
        <dbReference type="PROSITE" id="PS50110"/>
    </source>
</evidence>
<keyword evidence="3 5" id="KW-0238">DNA-binding</keyword>
<dbReference type="PROSITE" id="PS51755">
    <property type="entry name" value="OMPR_PHOB"/>
    <property type="match status" value="1"/>
</dbReference>
<dbReference type="Gene3D" id="3.40.50.2300">
    <property type="match status" value="1"/>
</dbReference>
<dbReference type="KEGG" id="psti:SOO65_15165"/>
<dbReference type="CDD" id="cd17574">
    <property type="entry name" value="REC_OmpR"/>
    <property type="match status" value="1"/>
</dbReference>
<evidence type="ECO:0000256" key="3">
    <source>
        <dbReference type="ARBA" id="ARBA00023125"/>
    </source>
</evidence>
<dbReference type="InterPro" id="IPR001789">
    <property type="entry name" value="Sig_transdc_resp-reg_receiver"/>
</dbReference>
<dbReference type="SUPFAM" id="SSF46894">
    <property type="entry name" value="C-terminal effector domain of the bipartite response regulators"/>
    <property type="match status" value="1"/>
</dbReference>
<feature type="domain" description="OmpR/PhoB-type" evidence="7">
    <location>
        <begin position="129"/>
        <end position="228"/>
    </location>
</feature>
<feature type="modified residue" description="4-aspartylphosphate" evidence="4">
    <location>
        <position position="54"/>
    </location>
</feature>
<dbReference type="SMART" id="SM00448">
    <property type="entry name" value="REC"/>
    <property type="match status" value="1"/>
</dbReference>
<dbReference type="CDD" id="cd00383">
    <property type="entry name" value="trans_reg_C"/>
    <property type="match status" value="1"/>
</dbReference>
<dbReference type="InterPro" id="IPR001867">
    <property type="entry name" value="OmpR/PhoB-type_DNA-bd"/>
</dbReference>
<dbReference type="InterPro" id="IPR011006">
    <property type="entry name" value="CheY-like_superfamily"/>
</dbReference>
<reference evidence="8 9" key="1">
    <citation type="submission" date="2023-11" db="EMBL/GenBank/DDBJ databases">
        <title>Peredibacter starrii A3.12.</title>
        <authorList>
            <person name="Mitchell R.J."/>
        </authorList>
    </citation>
    <scope>NUCLEOTIDE SEQUENCE [LARGE SCALE GENOMIC DNA]</scope>
    <source>
        <strain evidence="8 9">A3.12</strain>
    </source>
</reference>
<evidence type="ECO:0000256" key="2">
    <source>
        <dbReference type="ARBA" id="ARBA00023012"/>
    </source>
</evidence>